<dbReference type="EMBL" id="MASW01000001">
    <property type="protein sequence ID" value="PXY31728.1"/>
    <property type="molecule type" value="Genomic_DNA"/>
</dbReference>
<name>A0A2V4B8X4_9PSEU</name>
<dbReference type="Proteomes" id="UP000249915">
    <property type="component" value="Unassembled WGS sequence"/>
</dbReference>
<accession>A0A2V4B8X4</accession>
<feature type="domain" description="Low molecular weight protein antigen 6 PH" evidence="1">
    <location>
        <begin position="62"/>
        <end position="135"/>
    </location>
</feature>
<evidence type="ECO:0000313" key="2">
    <source>
        <dbReference type="EMBL" id="PXY31728.1"/>
    </source>
</evidence>
<dbReference type="AlphaFoldDB" id="A0A2V4B8X4"/>
<comment type="caution">
    <text evidence="2">The sequence shown here is derived from an EMBL/GenBank/DDBJ whole genome shotgun (WGS) entry which is preliminary data.</text>
</comment>
<dbReference type="RefSeq" id="WP_112279761.1">
    <property type="nucleotide sequence ID" value="NZ_MASW01000001.1"/>
</dbReference>
<evidence type="ECO:0000313" key="3">
    <source>
        <dbReference type="Proteomes" id="UP000249915"/>
    </source>
</evidence>
<dbReference type="OrthoDB" id="5189227at2"/>
<gene>
    <name evidence="2" type="ORF">BAY60_05090</name>
</gene>
<keyword evidence="3" id="KW-1185">Reference proteome</keyword>
<proteinExistence type="predicted"/>
<reference evidence="2 3" key="1">
    <citation type="submission" date="2016-07" db="EMBL/GenBank/DDBJ databases">
        <title>Draft genome sequence of Prauserella muralis DSM 45305, isolated from a mould-covered wall in an indoor environment.</title>
        <authorList>
            <person name="Ruckert C."/>
            <person name="Albersmeier A."/>
            <person name="Jiang C.-L."/>
            <person name="Jiang Y."/>
            <person name="Kalinowski J."/>
            <person name="Schneider O."/>
            <person name="Winkler A."/>
            <person name="Zotchev S.B."/>
        </authorList>
    </citation>
    <scope>NUCLEOTIDE SEQUENCE [LARGE SCALE GENOMIC DNA]</scope>
    <source>
        <strain evidence="2 3">DSM 45305</strain>
    </source>
</reference>
<sequence length="137" mass="14476">MDNFVARWAPSTGLVAVGWLLAAAAAAGLVLSASSADRPGAVLFGVATLALAAAASHGTFVRPRLTADGDGVRVRTLSGSRRLFWDEVTIRVATTRRLGRDVAVLEIESDQLQVFGWIELGADPRDVHEQLLALRAG</sequence>
<dbReference type="Pfam" id="PF10756">
    <property type="entry name" value="bPH_6"/>
    <property type="match status" value="1"/>
</dbReference>
<dbReference type="InterPro" id="IPR019692">
    <property type="entry name" value="CFP-6_PH"/>
</dbReference>
<organism evidence="2 3">
    <name type="scientific">Prauserella muralis</name>
    <dbReference type="NCBI Taxonomy" id="588067"/>
    <lineage>
        <taxon>Bacteria</taxon>
        <taxon>Bacillati</taxon>
        <taxon>Actinomycetota</taxon>
        <taxon>Actinomycetes</taxon>
        <taxon>Pseudonocardiales</taxon>
        <taxon>Pseudonocardiaceae</taxon>
        <taxon>Prauserella</taxon>
    </lineage>
</organism>
<protein>
    <recommendedName>
        <fullName evidence="1">Low molecular weight protein antigen 6 PH domain-containing protein</fullName>
    </recommendedName>
</protein>
<evidence type="ECO:0000259" key="1">
    <source>
        <dbReference type="Pfam" id="PF10756"/>
    </source>
</evidence>